<sequence length="265" mass="28685">NPASRLSPPALVLKIPNPQYYGKFTYILVSTVSGQIFFLFALRVQALELPHGKDALPRITGLGWVVLGVGARSSCARKDILFPHPELRATQLHTSTREGLNSKCSSETAMAFLKRGSEHRAKLRQAVRGLFSTQSGTGGNPSHHAPEGSHTAESHKEPTPVASEASKSAIVNCNNQPTNSEHQAPKPSLWDRAYEALGASDPRLVEEYERLLSEELKSAEHATQAAGTGTPLGQKQLQAIVGRCLERLEEKRLGDMIAQVGGLIL</sequence>
<dbReference type="Pfam" id="PF17100">
    <property type="entry name" value="NACHT_N"/>
    <property type="match status" value="1"/>
</dbReference>
<reference evidence="4" key="1">
    <citation type="journal article" date="2023" name="Mol. Phylogenet. Evol.">
        <title>Genome-scale phylogeny and comparative genomics of the fungal order Sordariales.</title>
        <authorList>
            <person name="Hensen N."/>
            <person name="Bonometti L."/>
            <person name="Westerberg I."/>
            <person name="Brannstrom I.O."/>
            <person name="Guillou S."/>
            <person name="Cros-Aarteil S."/>
            <person name="Calhoun S."/>
            <person name="Haridas S."/>
            <person name="Kuo A."/>
            <person name="Mondo S."/>
            <person name="Pangilinan J."/>
            <person name="Riley R."/>
            <person name="LaButti K."/>
            <person name="Andreopoulos B."/>
            <person name="Lipzen A."/>
            <person name="Chen C."/>
            <person name="Yan M."/>
            <person name="Daum C."/>
            <person name="Ng V."/>
            <person name="Clum A."/>
            <person name="Steindorff A."/>
            <person name="Ohm R.A."/>
            <person name="Martin F."/>
            <person name="Silar P."/>
            <person name="Natvig D.O."/>
            <person name="Lalanne C."/>
            <person name="Gautier V."/>
            <person name="Ament-Velasquez S.L."/>
            <person name="Kruys A."/>
            <person name="Hutchinson M.I."/>
            <person name="Powell A.J."/>
            <person name="Barry K."/>
            <person name="Miller A.N."/>
            <person name="Grigoriev I.V."/>
            <person name="Debuchy R."/>
            <person name="Gladieux P."/>
            <person name="Hiltunen Thoren M."/>
            <person name="Johannesson H."/>
        </authorList>
    </citation>
    <scope>NUCLEOTIDE SEQUENCE</scope>
    <source>
        <strain evidence="4">CBS 333.67</strain>
    </source>
</reference>
<reference evidence="4" key="2">
    <citation type="submission" date="2023-06" db="EMBL/GenBank/DDBJ databases">
        <authorList>
            <consortium name="Lawrence Berkeley National Laboratory"/>
            <person name="Mondo S.J."/>
            <person name="Hensen N."/>
            <person name="Bonometti L."/>
            <person name="Westerberg I."/>
            <person name="Brannstrom I.O."/>
            <person name="Guillou S."/>
            <person name="Cros-Aarteil S."/>
            <person name="Calhoun S."/>
            <person name="Haridas S."/>
            <person name="Kuo A."/>
            <person name="Pangilinan J."/>
            <person name="Riley R."/>
            <person name="Labutti K."/>
            <person name="Andreopoulos B."/>
            <person name="Lipzen A."/>
            <person name="Chen C."/>
            <person name="Yanf M."/>
            <person name="Daum C."/>
            <person name="Ng V."/>
            <person name="Clum A."/>
            <person name="Steindorff A."/>
            <person name="Ohm R."/>
            <person name="Martin F."/>
            <person name="Silar P."/>
            <person name="Natvig D."/>
            <person name="Lalanne C."/>
            <person name="Gautier V."/>
            <person name="Ament-Velasquez S.L."/>
            <person name="Kruys A."/>
            <person name="Hutchinson M.I."/>
            <person name="Powell A.J."/>
            <person name="Barry K."/>
            <person name="Miller A.N."/>
            <person name="Grigoriev I.V."/>
            <person name="Debuchy R."/>
            <person name="Gladieux P."/>
            <person name="Thoren M.H."/>
            <person name="Johannesson H."/>
        </authorList>
    </citation>
    <scope>NUCLEOTIDE SEQUENCE</scope>
    <source>
        <strain evidence="4">CBS 333.67</strain>
    </source>
</reference>
<accession>A0AAJ0GZX7</accession>
<feature type="non-terminal residue" evidence="4">
    <location>
        <position position="1"/>
    </location>
</feature>
<dbReference type="GeneID" id="87880636"/>
<dbReference type="EMBL" id="JAUDZG010000002">
    <property type="protein sequence ID" value="KAK3309266.1"/>
    <property type="molecule type" value="Genomic_DNA"/>
</dbReference>
<protein>
    <recommendedName>
        <fullName evidence="3">NWD NACHT-NTPase N-terminal domain-containing protein</fullName>
    </recommendedName>
</protein>
<keyword evidence="2" id="KW-0812">Transmembrane</keyword>
<feature type="region of interest" description="Disordered" evidence="1">
    <location>
        <begin position="132"/>
        <end position="166"/>
    </location>
</feature>
<keyword evidence="2" id="KW-1133">Transmembrane helix</keyword>
<evidence type="ECO:0000256" key="2">
    <source>
        <dbReference type="SAM" id="Phobius"/>
    </source>
</evidence>
<dbReference type="AlphaFoldDB" id="A0AAJ0GZX7"/>
<gene>
    <name evidence="4" type="ORF">B0T15DRAFT_135858</name>
</gene>
<name>A0AAJ0GZX7_9PEZI</name>
<dbReference type="InterPro" id="IPR031359">
    <property type="entry name" value="NACHT_N"/>
</dbReference>
<proteinExistence type="predicted"/>
<dbReference type="Proteomes" id="UP001273166">
    <property type="component" value="Unassembled WGS sequence"/>
</dbReference>
<evidence type="ECO:0000313" key="4">
    <source>
        <dbReference type="EMBL" id="KAK3309266.1"/>
    </source>
</evidence>
<evidence type="ECO:0000259" key="3">
    <source>
        <dbReference type="Pfam" id="PF17100"/>
    </source>
</evidence>
<keyword evidence="2" id="KW-0472">Membrane</keyword>
<keyword evidence="5" id="KW-1185">Reference proteome</keyword>
<feature type="domain" description="NWD NACHT-NTPase N-terminal" evidence="3">
    <location>
        <begin position="188"/>
        <end position="252"/>
    </location>
</feature>
<feature type="compositionally biased region" description="Basic and acidic residues" evidence="1">
    <location>
        <begin position="144"/>
        <end position="158"/>
    </location>
</feature>
<comment type="caution">
    <text evidence="4">The sequence shown here is derived from an EMBL/GenBank/DDBJ whole genome shotgun (WGS) entry which is preliminary data.</text>
</comment>
<evidence type="ECO:0000256" key="1">
    <source>
        <dbReference type="SAM" id="MobiDB-lite"/>
    </source>
</evidence>
<evidence type="ECO:0000313" key="5">
    <source>
        <dbReference type="Proteomes" id="UP001273166"/>
    </source>
</evidence>
<dbReference type="RefSeq" id="XP_062725046.1">
    <property type="nucleotide sequence ID" value="XM_062861807.1"/>
</dbReference>
<feature type="transmembrane region" description="Helical" evidence="2">
    <location>
        <begin position="20"/>
        <end position="42"/>
    </location>
</feature>
<organism evidence="4 5">
    <name type="scientific">Chaetomium strumarium</name>
    <dbReference type="NCBI Taxonomy" id="1170767"/>
    <lineage>
        <taxon>Eukaryota</taxon>
        <taxon>Fungi</taxon>
        <taxon>Dikarya</taxon>
        <taxon>Ascomycota</taxon>
        <taxon>Pezizomycotina</taxon>
        <taxon>Sordariomycetes</taxon>
        <taxon>Sordariomycetidae</taxon>
        <taxon>Sordariales</taxon>
        <taxon>Chaetomiaceae</taxon>
        <taxon>Chaetomium</taxon>
    </lineage>
</organism>